<accession>A0A2A2A900</accession>
<evidence type="ECO:0000313" key="3">
    <source>
        <dbReference type="EMBL" id="PAT35010.1"/>
    </source>
</evidence>
<dbReference type="NCBIfam" id="NF033674">
    <property type="entry name" value="stress_OB_fold"/>
    <property type="match status" value="1"/>
</dbReference>
<evidence type="ECO:0000256" key="2">
    <source>
        <dbReference type="SAM" id="SignalP"/>
    </source>
</evidence>
<feature type="chain" id="PRO_5013081557" evidence="2">
    <location>
        <begin position="22"/>
        <end position="117"/>
    </location>
</feature>
<dbReference type="Proteomes" id="UP000217999">
    <property type="component" value="Unassembled WGS sequence"/>
</dbReference>
<evidence type="ECO:0000313" key="4">
    <source>
        <dbReference type="Proteomes" id="UP000217999"/>
    </source>
</evidence>
<reference evidence="3 4" key="1">
    <citation type="submission" date="2017-08" db="EMBL/GenBank/DDBJ databases">
        <title>WGS of Clinical strains of the CDC Group NO-1 linked to zoonotic infections in humans.</title>
        <authorList>
            <person name="Bernier A.-M."/>
            <person name="Bernard K."/>
        </authorList>
    </citation>
    <scope>NUCLEOTIDE SEQUENCE [LARGE SCALE GENOMIC DNA]</scope>
    <source>
        <strain evidence="3 4">NML03-0146</strain>
    </source>
</reference>
<dbReference type="RefSeq" id="WP_095549152.1">
    <property type="nucleotide sequence ID" value="NZ_NSJF01000002.1"/>
</dbReference>
<evidence type="ECO:0000256" key="1">
    <source>
        <dbReference type="ARBA" id="ARBA00022729"/>
    </source>
</evidence>
<protein>
    <submittedName>
        <fullName evidence="3">Uncharacterized protein</fullName>
    </submittedName>
</protein>
<dbReference type="EMBL" id="NSJF01000002">
    <property type="protein sequence ID" value="PAT35010.1"/>
    <property type="molecule type" value="Genomic_DNA"/>
</dbReference>
<dbReference type="AlphaFoldDB" id="A0A2A2A900"/>
<proteinExistence type="predicted"/>
<name>A0A2A2A900_9BURK</name>
<comment type="caution">
    <text evidence="3">The sequence shown here is derived from an EMBL/GenBank/DDBJ whole genome shotgun (WGS) entry which is preliminary data.</text>
</comment>
<feature type="signal peptide" evidence="2">
    <location>
        <begin position="1"/>
        <end position="21"/>
    </location>
</feature>
<dbReference type="Gene3D" id="2.40.50.200">
    <property type="entry name" value="Bacterial OB-fold"/>
    <property type="match status" value="1"/>
</dbReference>
<dbReference type="InterPro" id="IPR005220">
    <property type="entry name" value="CarO-like"/>
</dbReference>
<sequence>MKKTASALMLTAAVLVTPALAQYAGPGVQPAATSVQAILDKPVDDQHVTLRGKIVRQVKSDEYIFSDGKAEIRVEIDQHLLPATPFDASTVVEIIGEVEKDTLQAPEIDVRSLRIVK</sequence>
<dbReference type="SUPFAM" id="SSF101756">
    <property type="entry name" value="Hypothetical protein YgiW"/>
    <property type="match status" value="1"/>
</dbReference>
<dbReference type="Pfam" id="PF04076">
    <property type="entry name" value="BOF"/>
    <property type="match status" value="1"/>
</dbReference>
<dbReference type="InterPro" id="IPR036700">
    <property type="entry name" value="BOBF_sf"/>
</dbReference>
<gene>
    <name evidence="3" type="ORF">CK620_03505</name>
</gene>
<dbReference type="PANTHER" id="PTHR36571:SF1">
    <property type="entry name" value="PROTEIN YGIW"/>
    <property type="match status" value="1"/>
</dbReference>
<keyword evidence="1 2" id="KW-0732">Signal</keyword>
<dbReference type="PANTHER" id="PTHR36571">
    <property type="entry name" value="PROTEIN YGIW"/>
    <property type="match status" value="1"/>
</dbReference>
<organism evidence="3 4">
    <name type="scientific">Vandammella animalimorsus</name>
    <dbReference type="NCBI Taxonomy" id="2029117"/>
    <lineage>
        <taxon>Bacteria</taxon>
        <taxon>Pseudomonadati</taxon>
        <taxon>Pseudomonadota</taxon>
        <taxon>Betaproteobacteria</taxon>
        <taxon>Burkholderiales</taxon>
        <taxon>Comamonadaceae</taxon>
        <taxon>Vandammella</taxon>
    </lineage>
</organism>